<dbReference type="CTD" id="25347067"/>
<name>W2TSW9_NECAM</name>
<evidence type="ECO:0000313" key="2">
    <source>
        <dbReference type="Proteomes" id="UP000053676"/>
    </source>
</evidence>
<reference evidence="2" key="1">
    <citation type="journal article" date="2014" name="Nat. Genet.">
        <title>Genome of the human hookworm Necator americanus.</title>
        <authorList>
            <person name="Tang Y.T."/>
            <person name="Gao X."/>
            <person name="Rosa B.A."/>
            <person name="Abubucker S."/>
            <person name="Hallsworth-Pepin K."/>
            <person name="Martin J."/>
            <person name="Tyagi R."/>
            <person name="Heizer E."/>
            <person name="Zhang X."/>
            <person name="Bhonagiri-Palsikar V."/>
            <person name="Minx P."/>
            <person name="Warren W.C."/>
            <person name="Wang Q."/>
            <person name="Zhan B."/>
            <person name="Hotez P.J."/>
            <person name="Sternberg P.W."/>
            <person name="Dougall A."/>
            <person name="Gaze S.T."/>
            <person name="Mulvenna J."/>
            <person name="Sotillo J."/>
            <person name="Ranganathan S."/>
            <person name="Rabelo E.M."/>
            <person name="Wilson R.K."/>
            <person name="Felgner P.L."/>
            <person name="Bethony J."/>
            <person name="Hawdon J.M."/>
            <person name="Gasser R.B."/>
            <person name="Loukas A."/>
            <person name="Mitreva M."/>
        </authorList>
    </citation>
    <scope>NUCLEOTIDE SEQUENCE [LARGE SCALE GENOMIC DNA]</scope>
</reference>
<proteinExistence type="predicted"/>
<protein>
    <submittedName>
        <fullName evidence="1">Uncharacterized protein</fullName>
    </submittedName>
</protein>
<accession>W2TSW9</accession>
<dbReference type="AlphaFoldDB" id="W2TSW9"/>
<organism evidence="1 2">
    <name type="scientific">Necator americanus</name>
    <name type="common">Human hookworm</name>
    <dbReference type="NCBI Taxonomy" id="51031"/>
    <lineage>
        <taxon>Eukaryota</taxon>
        <taxon>Metazoa</taxon>
        <taxon>Ecdysozoa</taxon>
        <taxon>Nematoda</taxon>
        <taxon>Chromadorea</taxon>
        <taxon>Rhabditida</taxon>
        <taxon>Rhabditina</taxon>
        <taxon>Rhabditomorpha</taxon>
        <taxon>Strongyloidea</taxon>
        <taxon>Ancylostomatidae</taxon>
        <taxon>Bunostominae</taxon>
        <taxon>Necator</taxon>
    </lineage>
</organism>
<dbReference type="EMBL" id="KI658010">
    <property type="protein sequence ID" value="ETN84152.1"/>
    <property type="molecule type" value="Genomic_DNA"/>
</dbReference>
<dbReference type="KEGG" id="nai:NECAME_07036"/>
<gene>
    <name evidence="1" type="ORF">NECAME_07036</name>
</gene>
<dbReference type="GeneID" id="25347067"/>
<keyword evidence="2" id="KW-1185">Reference proteome</keyword>
<evidence type="ECO:0000313" key="1">
    <source>
        <dbReference type="EMBL" id="ETN84152.1"/>
    </source>
</evidence>
<dbReference type="Proteomes" id="UP000053676">
    <property type="component" value="Unassembled WGS sequence"/>
</dbReference>
<sequence length="160" mass="18480">MIMIETIRTGKKLDEMCQEETEEHRQDPNRDIRTVERDTHALQKRRLMRQMVNTAHDAGTRRRRSPVYAPLAANFVDGPPGARHCCCELDPHTRLCMEHTAHNKRFRSETAAIRRTLRSFGGLIHKQAPYCNLSANRCISGFVKVEFALSIHTFHKTLSQ</sequence>